<dbReference type="PANTHER" id="PTHR43169:SF2">
    <property type="entry name" value="NAD_GMP SYNTHASE DOMAIN-CONTAINING PROTEIN"/>
    <property type="match status" value="1"/>
</dbReference>
<evidence type="ECO:0000313" key="2">
    <source>
        <dbReference type="EMBL" id="PHK50000.1"/>
    </source>
</evidence>
<dbReference type="PANTHER" id="PTHR43169">
    <property type="entry name" value="EXSB FAMILY PROTEIN"/>
    <property type="match status" value="1"/>
</dbReference>
<dbReference type="SUPFAM" id="SSF52402">
    <property type="entry name" value="Adenine nucleotide alpha hydrolases-like"/>
    <property type="match status" value="1"/>
</dbReference>
<sequence>MLTQIITKEQKLEAILKDMRSVIVAFSGGVDSSLVLKKAIDVLGHNHVKAVIVKSELFRNEEFNQAIALGKQLNAEIIETEIEELNDPHIIENTPDSWYYSKRLLYSKLETLRTQYHFDYVVDGMIMDDMNDFRPGLKARTEFNVRSILQEAELFKSDVRAISKANHLPVWNKPSLCSFASRIPYGEPLSIAKVSKINKAEQYILGLGLNHVRVRYHQNIARIEVNAADIPTVIQNRDKITFHLKALGFDYVTIDLEGYRTGSMNEVINTQQIDE</sequence>
<dbReference type="OrthoDB" id="9776919at2"/>
<dbReference type="PIRSF" id="PIRSF006661">
    <property type="entry name" value="PP-lp_UCP006661"/>
    <property type="match status" value="1"/>
</dbReference>
<dbReference type="InterPro" id="IPR005232">
    <property type="entry name" value="LarE"/>
</dbReference>
<dbReference type="GO" id="GO:0016783">
    <property type="term" value="F:sulfurtransferase activity"/>
    <property type="evidence" value="ECO:0007669"/>
    <property type="project" value="InterPro"/>
</dbReference>
<keyword evidence="5" id="KW-1185">Reference proteome</keyword>
<reference evidence="4" key="2">
    <citation type="submission" date="2017-10" db="EMBL/GenBank/DDBJ databases">
        <title>Staphylococcus edaphicus sp. nov., isolated in Antarctica, harbouring mecC gene and genomic islands essential in adaptation to extreme environment.</title>
        <authorList>
            <person name="Pantucek R."/>
            <person name="Sedlacek I."/>
            <person name="Indrakova A."/>
            <person name="Vrbovska V."/>
            <person name="Maslanova I."/>
            <person name="Kovarovic V."/>
            <person name="Svec P."/>
            <person name="Kralova S."/>
            <person name="Kristofova L."/>
            <person name="Keklakova J."/>
            <person name="Petras P."/>
            <person name="Doskar J."/>
        </authorList>
    </citation>
    <scope>NUCLEOTIDE SEQUENCE [LARGE SCALE GENOMIC DNA]</scope>
    <source>
        <strain evidence="4">CCM 5085</strain>
    </source>
</reference>
<dbReference type="InterPro" id="IPR052188">
    <property type="entry name" value="Ni-pincer_cofactor_biosynth"/>
</dbReference>
<dbReference type="RefSeq" id="WP_099090009.1">
    <property type="nucleotide sequence ID" value="NZ_CP093217.1"/>
</dbReference>
<dbReference type="EMBL" id="MRZN01000006">
    <property type="protein sequence ID" value="PHK50000.1"/>
    <property type="molecule type" value="Genomic_DNA"/>
</dbReference>
<reference evidence="2" key="3">
    <citation type="submission" date="2017-10" db="EMBL/GenBank/DDBJ databases">
        <authorList>
            <person name="Vrbovska V."/>
            <person name="Kovarovic V."/>
            <person name="Indrakova A."/>
        </authorList>
    </citation>
    <scope>NUCLEOTIDE SEQUENCE</scope>
    <source>
        <strain evidence="2">CCM 8730</strain>
    </source>
</reference>
<dbReference type="Proteomes" id="UP001056588">
    <property type="component" value="Chromosome"/>
</dbReference>
<evidence type="ECO:0000259" key="1">
    <source>
        <dbReference type="Pfam" id="PF02540"/>
    </source>
</evidence>
<dbReference type="GO" id="GO:0006163">
    <property type="term" value="P:purine nucleotide metabolic process"/>
    <property type="evidence" value="ECO:0007669"/>
    <property type="project" value="UniProtKB-ARBA"/>
</dbReference>
<proteinExistence type="predicted"/>
<dbReference type="Proteomes" id="UP000223828">
    <property type="component" value="Unassembled WGS sequence"/>
</dbReference>
<evidence type="ECO:0000313" key="3">
    <source>
        <dbReference type="EMBL" id="UQW81740.1"/>
    </source>
</evidence>
<dbReference type="EMBL" id="CP093217">
    <property type="protein sequence ID" value="UQW81740.1"/>
    <property type="molecule type" value="Genomic_DNA"/>
</dbReference>
<gene>
    <name evidence="3" type="primary">larE</name>
    <name evidence="2" type="ORF">BTJ66_05700</name>
    <name evidence="3" type="ORF">MNY58_01095</name>
</gene>
<dbReference type="Pfam" id="PF02540">
    <property type="entry name" value="NAD_synthase"/>
    <property type="match status" value="1"/>
</dbReference>
<evidence type="ECO:0000313" key="5">
    <source>
        <dbReference type="Proteomes" id="UP001056588"/>
    </source>
</evidence>
<keyword evidence="3" id="KW-0808">Transferase</keyword>
<feature type="domain" description="NAD/GMP synthase" evidence="1">
    <location>
        <begin position="18"/>
        <end position="85"/>
    </location>
</feature>
<organism evidence="2 4">
    <name type="scientific">Staphylococcus edaphicus</name>
    <dbReference type="NCBI Taxonomy" id="1955013"/>
    <lineage>
        <taxon>Bacteria</taxon>
        <taxon>Bacillati</taxon>
        <taxon>Bacillota</taxon>
        <taxon>Bacilli</taxon>
        <taxon>Bacillales</taxon>
        <taxon>Staphylococcaceae</taxon>
        <taxon>Staphylococcus</taxon>
    </lineage>
</organism>
<reference evidence="3" key="4">
    <citation type="submission" date="2022-03" db="EMBL/GenBank/DDBJ databases">
        <title>Complete Genome Sequence of Staphylococcus edaphicus strain CCM 8731.</title>
        <authorList>
            <person name="Rimmer C.O."/>
            <person name="Thomas J.C."/>
        </authorList>
    </citation>
    <scope>NUCLEOTIDE SEQUENCE</scope>
    <source>
        <strain evidence="3">CCM 8731</strain>
    </source>
</reference>
<dbReference type="CDD" id="cd01990">
    <property type="entry name" value="LarE-like"/>
    <property type="match status" value="1"/>
</dbReference>
<accession>A0A2C6WLM3</accession>
<reference evidence="2" key="1">
    <citation type="journal article" date="2017" name="Appl. Environ. Microbiol.">
        <title>Staphylococcus edaphicus sp. nov., isolated in Antarctica, harbours mecC gene and genomic islands with suspected role in adaptation to extreme environment.</title>
        <authorList>
            <person name="Pantucek R."/>
            <person name="Sedlacek I."/>
            <person name="Indrakova A."/>
            <person name="Vrbovska V."/>
            <person name="Maslanova I."/>
            <person name="Kovarovic V."/>
            <person name="Svec P."/>
            <person name="Kralova S."/>
            <person name="Kristofova L."/>
            <person name="Keklakova J."/>
            <person name="Petras P."/>
            <person name="Doskar J."/>
        </authorList>
    </citation>
    <scope>NUCLEOTIDE SEQUENCE</scope>
    <source>
        <strain evidence="2">CCM 8730</strain>
    </source>
</reference>
<dbReference type="NCBIfam" id="TIGR00268">
    <property type="entry name" value="ATP-dependent sacrificial sulfur transferase LarE"/>
    <property type="match status" value="1"/>
</dbReference>
<dbReference type="InterPro" id="IPR014729">
    <property type="entry name" value="Rossmann-like_a/b/a_fold"/>
</dbReference>
<evidence type="ECO:0000313" key="4">
    <source>
        <dbReference type="Proteomes" id="UP000223828"/>
    </source>
</evidence>
<dbReference type="Gene3D" id="3.40.50.620">
    <property type="entry name" value="HUPs"/>
    <property type="match status" value="1"/>
</dbReference>
<name>A0A2C6WLM3_9STAP</name>
<dbReference type="AlphaFoldDB" id="A0A2C6WLM3"/>
<protein>
    <submittedName>
        <fullName evidence="3">ATP-dependent sacrificial sulfur transferase LarE</fullName>
    </submittedName>
    <submittedName>
        <fullName evidence="2">TIGR00268 family protein</fullName>
    </submittedName>
</protein>
<dbReference type="InterPro" id="IPR022310">
    <property type="entry name" value="NAD/GMP_synthase"/>
</dbReference>